<dbReference type="CDD" id="cd09601">
    <property type="entry name" value="M1_APN-Q_like"/>
    <property type="match status" value="1"/>
</dbReference>
<evidence type="ECO:0000256" key="9">
    <source>
        <dbReference type="PIRSR" id="PIRSR634016-3"/>
    </source>
</evidence>
<organism evidence="15 16">
    <name type="scientific">Polyporus arcularius HHB13444</name>
    <dbReference type="NCBI Taxonomy" id="1314778"/>
    <lineage>
        <taxon>Eukaryota</taxon>
        <taxon>Fungi</taxon>
        <taxon>Dikarya</taxon>
        <taxon>Basidiomycota</taxon>
        <taxon>Agaricomycotina</taxon>
        <taxon>Agaricomycetes</taxon>
        <taxon>Polyporales</taxon>
        <taxon>Polyporaceae</taxon>
        <taxon>Polyporus</taxon>
    </lineage>
</organism>
<dbReference type="SUPFAM" id="SSF55486">
    <property type="entry name" value="Metalloproteases ('zincins'), catalytic domain"/>
    <property type="match status" value="1"/>
</dbReference>
<proteinExistence type="inferred from homology"/>
<dbReference type="Pfam" id="PF11838">
    <property type="entry name" value="ERAP1_C"/>
    <property type="match status" value="1"/>
</dbReference>
<feature type="site" description="Transition state stabilizer" evidence="10">
    <location>
        <position position="421"/>
    </location>
</feature>
<evidence type="ECO:0000256" key="3">
    <source>
        <dbReference type="ARBA" id="ARBA00022670"/>
    </source>
</evidence>
<feature type="domain" description="ERAP1-like C-terminal" evidence="13">
    <location>
        <begin position="557"/>
        <end position="874"/>
    </location>
</feature>
<dbReference type="Proteomes" id="UP000308197">
    <property type="component" value="Unassembled WGS sequence"/>
</dbReference>
<protein>
    <recommendedName>
        <fullName evidence="11">Aminopeptidase</fullName>
        <ecNumber evidence="11">3.4.11.-</ecNumber>
    </recommendedName>
</protein>
<dbReference type="InterPro" id="IPR045357">
    <property type="entry name" value="Aminopeptidase_N-like_N"/>
</dbReference>
<evidence type="ECO:0000259" key="14">
    <source>
        <dbReference type="Pfam" id="PF17900"/>
    </source>
</evidence>
<dbReference type="Pfam" id="PF01433">
    <property type="entry name" value="Peptidase_M1"/>
    <property type="match status" value="1"/>
</dbReference>
<feature type="binding site" evidence="9">
    <location>
        <position position="357"/>
    </location>
    <ligand>
        <name>Zn(2+)</name>
        <dbReference type="ChEBI" id="CHEBI:29105"/>
        <note>catalytic</note>
    </ligand>
</feature>
<dbReference type="GO" id="GO:0016020">
    <property type="term" value="C:membrane"/>
    <property type="evidence" value="ECO:0007669"/>
    <property type="project" value="TreeGrafter"/>
</dbReference>
<dbReference type="GO" id="GO:0005615">
    <property type="term" value="C:extracellular space"/>
    <property type="evidence" value="ECO:0007669"/>
    <property type="project" value="TreeGrafter"/>
</dbReference>
<keyword evidence="16" id="KW-1185">Reference proteome</keyword>
<dbReference type="FunCoup" id="A0A5C3PN74">
    <property type="interactions" value="565"/>
</dbReference>
<feature type="binding site" evidence="9">
    <location>
        <position position="338"/>
    </location>
    <ligand>
        <name>Zn(2+)</name>
        <dbReference type="ChEBI" id="CHEBI:29105"/>
        <note>catalytic</note>
    </ligand>
</feature>
<dbReference type="FunFam" id="1.25.50.20:FF:000002">
    <property type="entry name" value="Aminopeptidase"/>
    <property type="match status" value="1"/>
</dbReference>
<keyword evidence="7 11" id="KW-0482">Metalloprotease</keyword>
<dbReference type="Gene3D" id="2.60.40.1730">
    <property type="entry name" value="tricorn interacting facor f3 domain"/>
    <property type="match status" value="1"/>
</dbReference>
<dbReference type="Gene3D" id="1.10.390.10">
    <property type="entry name" value="Neutral Protease Domain 2"/>
    <property type="match status" value="1"/>
</dbReference>
<evidence type="ECO:0000313" key="15">
    <source>
        <dbReference type="EMBL" id="TFK90399.1"/>
    </source>
</evidence>
<dbReference type="PANTHER" id="PTHR11533">
    <property type="entry name" value="PROTEASE M1 ZINC METALLOPROTEASE"/>
    <property type="match status" value="1"/>
</dbReference>
<accession>A0A5C3PN74</accession>
<evidence type="ECO:0000256" key="7">
    <source>
        <dbReference type="ARBA" id="ARBA00023049"/>
    </source>
</evidence>
<evidence type="ECO:0000256" key="8">
    <source>
        <dbReference type="PIRSR" id="PIRSR634016-1"/>
    </source>
</evidence>
<evidence type="ECO:0000259" key="13">
    <source>
        <dbReference type="Pfam" id="PF11838"/>
    </source>
</evidence>
<sequence>MSETTPPRQDYRLPTDVTPTHYDLKIWTDLESLKFDGSVEIHLKVNKETSKVVLNSLFLDLDQVSLHSDALNAQQEPSSKEFDSVQQRVVFTFAYALPADSTARLTISFKAAITGHMMGYYKSTGGADGKTIYALTQFQPTAARRAFPCWDEPAVKATFAITMVSRKKTVNLSNMPADTEGPYKPALVDQGSWIGQKFASLSDASEWKTTRFQTTPPMSTYIVAYANGPFEFVEGSYTSPLSGKVRPLRFYVTADCIPHAQFALSTMEKVMPVYERMFDLEYPLPKLDLLAASDFDLGGMENWGLIVGRTQYLLHDPESNDIQNEQSVASMVGHEVAHMWFGDITTMDWWDNLYLNEGFATLMGDKVILEKIWPEWKPDSEFLVTSYFSARSLDAKLSSHPIEVECPDPGKILQIFDALSYAKAGSVLRMLSSYVGEERFLKGVSLYLKKHQYKNTVTKDLWEGIQSATGFDIPKVMDTWVKKMGYPVITVTEEDGGIHVRQDRFLESGPAGPEDNETLWTVPLDIVTGAADDKPIINKILLEEREKFIPLDTSKPFKVNADTTGFYVVKYGAERLATLGQQATSPASPFSLSDRIGLVWDAFALAKAGYTPLSSALALVSSFNNESEYFVWDTIATNLSTIASTWYEHPRVLDLLNPFRMDLFVPLVKRLGYESSPTDPPNDKQLRTKAVEQAADAGDTVVLNELKSRFAHFLETGDDSRIPTDLARITYRIAVQEGAKREWERVKELAVQPKTPAQGMAAMLALGATQDLTLAEATFQFMLGEARDQDAMFVARGLQNNPKTRKFLARRTKEEFDRLEQKYSGTFTLSRWIERSFQLLASEEDYEETAAFFKDRDTSQYDLAFKQSLDNIRARAAWIKRSTDELVQWLEQWPKN</sequence>
<dbReference type="Gene3D" id="1.25.50.20">
    <property type="match status" value="1"/>
</dbReference>
<evidence type="ECO:0000256" key="11">
    <source>
        <dbReference type="RuleBase" id="RU364040"/>
    </source>
</evidence>
<feature type="binding site" evidence="9">
    <location>
        <position position="334"/>
    </location>
    <ligand>
        <name>Zn(2+)</name>
        <dbReference type="ChEBI" id="CHEBI:29105"/>
        <note>catalytic</note>
    </ligand>
</feature>
<dbReference type="Gene3D" id="2.60.40.1910">
    <property type="match status" value="1"/>
</dbReference>
<keyword evidence="2 11" id="KW-0031">Aminopeptidase</keyword>
<dbReference type="EMBL" id="ML211047">
    <property type="protein sequence ID" value="TFK90399.1"/>
    <property type="molecule type" value="Genomic_DNA"/>
</dbReference>
<evidence type="ECO:0000256" key="10">
    <source>
        <dbReference type="PIRSR" id="PIRSR634016-4"/>
    </source>
</evidence>
<evidence type="ECO:0000256" key="5">
    <source>
        <dbReference type="ARBA" id="ARBA00022801"/>
    </source>
</evidence>
<dbReference type="SUPFAM" id="SSF63737">
    <property type="entry name" value="Leukotriene A4 hydrolase N-terminal domain"/>
    <property type="match status" value="1"/>
</dbReference>
<dbReference type="GO" id="GO:0070006">
    <property type="term" value="F:metalloaminopeptidase activity"/>
    <property type="evidence" value="ECO:0007669"/>
    <property type="project" value="TreeGrafter"/>
</dbReference>
<dbReference type="GO" id="GO:0043171">
    <property type="term" value="P:peptide catabolic process"/>
    <property type="evidence" value="ECO:0007669"/>
    <property type="project" value="TreeGrafter"/>
</dbReference>
<keyword evidence="6 9" id="KW-0862">Zinc</keyword>
<dbReference type="AlphaFoldDB" id="A0A5C3PN74"/>
<name>A0A5C3PN74_9APHY</name>
<dbReference type="InParanoid" id="A0A5C3PN74"/>
<dbReference type="Pfam" id="PF17900">
    <property type="entry name" value="Peptidase_M1_N"/>
    <property type="match status" value="1"/>
</dbReference>
<feature type="domain" description="Peptidase M1 membrane alanine aminopeptidase" evidence="12">
    <location>
        <begin position="262"/>
        <end position="480"/>
    </location>
</feature>
<dbReference type="GO" id="GO:0005737">
    <property type="term" value="C:cytoplasm"/>
    <property type="evidence" value="ECO:0007669"/>
    <property type="project" value="TreeGrafter"/>
</dbReference>
<feature type="active site" description="Proton acceptor" evidence="8">
    <location>
        <position position="335"/>
    </location>
</feature>
<comment type="cofactor">
    <cofactor evidence="9 11">
        <name>Zn(2+)</name>
        <dbReference type="ChEBI" id="CHEBI:29105"/>
    </cofactor>
    <text evidence="9 11">Binds 1 zinc ion per subunit.</text>
</comment>
<keyword evidence="5 11" id="KW-0378">Hydrolase</keyword>
<dbReference type="InterPro" id="IPR014782">
    <property type="entry name" value="Peptidase_M1_dom"/>
</dbReference>
<dbReference type="InterPro" id="IPR042097">
    <property type="entry name" value="Aminopeptidase_N-like_N_sf"/>
</dbReference>
<dbReference type="GO" id="GO:0008270">
    <property type="term" value="F:zinc ion binding"/>
    <property type="evidence" value="ECO:0007669"/>
    <property type="project" value="UniProtKB-UniRule"/>
</dbReference>
<feature type="domain" description="Aminopeptidase N-like N-terminal" evidence="14">
    <location>
        <begin position="19"/>
        <end position="222"/>
    </location>
</feature>
<dbReference type="InterPro" id="IPR050344">
    <property type="entry name" value="Peptidase_M1_aminopeptidases"/>
</dbReference>
<keyword evidence="3 11" id="KW-0645">Protease</keyword>
<evidence type="ECO:0000256" key="4">
    <source>
        <dbReference type="ARBA" id="ARBA00022723"/>
    </source>
</evidence>
<dbReference type="InterPro" id="IPR034016">
    <property type="entry name" value="M1_APN-typ"/>
</dbReference>
<dbReference type="InterPro" id="IPR024571">
    <property type="entry name" value="ERAP1-like_C_dom"/>
</dbReference>
<dbReference type="GO" id="GO:0006508">
    <property type="term" value="P:proteolysis"/>
    <property type="evidence" value="ECO:0007669"/>
    <property type="project" value="UniProtKB-KW"/>
</dbReference>
<dbReference type="PANTHER" id="PTHR11533:SF174">
    <property type="entry name" value="PUROMYCIN-SENSITIVE AMINOPEPTIDASE-RELATED"/>
    <property type="match status" value="1"/>
</dbReference>
<evidence type="ECO:0000256" key="2">
    <source>
        <dbReference type="ARBA" id="ARBA00022438"/>
    </source>
</evidence>
<comment type="similarity">
    <text evidence="1 11">Belongs to the peptidase M1 family.</text>
</comment>
<gene>
    <name evidence="15" type="ORF">K466DRAFT_388471</name>
</gene>
<evidence type="ECO:0000313" key="16">
    <source>
        <dbReference type="Proteomes" id="UP000308197"/>
    </source>
</evidence>
<dbReference type="InterPro" id="IPR001930">
    <property type="entry name" value="Peptidase_M1"/>
</dbReference>
<dbReference type="STRING" id="1314778.A0A5C3PN74"/>
<dbReference type="GO" id="GO:0042277">
    <property type="term" value="F:peptide binding"/>
    <property type="evidence" value="ECO:0007669"/>
    <property type="project" value="TreeGrafter"/>
</dbReference>
<dbReference type="PRINTS" id="PR00756">
    <property type="entry name" value="ALADIPTASE"/>
</dbReference>
<keyword evidence="4 9" id="KW-0479">Metal-binding</keyword>
<dbReference type="InterPro" id="IPR027268">
    <property type="entry name" value="Peptidase_M4/M1_CTD_sf"/>
</dbReference>
<reference evidence="15 16" key="1">
    <citation type="journal article" date="2019" name="Nat. Ecol. Evol.">
        <title>Megaphylogeny resolves global patterns of mushroom evolution.</title>
        <authorList>
            <person name="Varga T."/>
            <person name="Krizsan K."/>
            <person name="Foldi C."/>
            <person name="Dima B."/>
            <person name="Sanchez-Garcia M."/>
            <person name="Sanchez-Ramirez S."/>
            <person name="Szollosi G.J."/>
            <person name="Szarkandi J.G."/>
            <person name="Papp V."/>
            <person name="Albert L."/>
            <person name="Andreopoulos W."/>
            <person name="Angelini C."/>
            <person name="Antonin V."/>
            <person name="Barry K.W."/>
            <person name="Bougher N.L."/>
            <person name="Buchanan P."/>
            <person name="Buyck B."/>
            <person name="Bense V."/>
            <person name="Catcheside P."/>
            <person name="Chovatia M."/>
            <person name="Cooper J."/>
            <person name="Damon W."/>
            <person name="Desjardin D."/>
            <person name="Finy P."/>
            <person name="Geml J."/>
            <person name="Haridas S."/>
            <person name="Hughes K."/>
            <person name="Justo A."/>
            <person name="Karasinski D."/>
            <person name="Kautmanova I."/>
            <person name="Kiss B."/>
            <person name="Kocsube S."/>
            <person name="Kotiranta H."/>
            <person name="LaButti K.M."/>
            <person name="Lechner B.E."/>
            <person name="Liimatainen K."/>
            <person name="Lipzen A."/>
            <person name="Lukacs Z."/>
            <person name="Mihaltcheva S."/>
            <person name="Morgado L.N."/>
            <person name="Niskanen T."/>
            <person name="Noordeloos M.E."/>
            <person name="Ohm R.A."/>
            <person name="Ortiz-Santana B."/>
            <person name="Ovrebo C."/>
            <person name="Racz N."/>
            <person name="Riley R."/>
            <person name="Savchenko A."/>
            <person name="Shiryaev A."/>
            <person name="Soop K."/>
            <person name="Spirin V."/>
            <person name="Szebenyi C."/>
            <person name="Tomsovsky M."/>
            <person name="Tulloss R.E."/>
            <person name="Uehling J."/>
            <person name="Grigoriev I.V."/>
            <person name="Vagvolgyi C."/>
            <person name="Papp T."/>
            <person name="Martin F.M."/>
            <person name="Miettinen O."/>
            <person name="Hibbett D.S."/>
            <person name="Nagy L.G."/>
        </authorList>
    </citation>
    <scope>NUCLEOTIDE SEQUENCE [LARGE SCALE GENOMIC DNA]</scope>
    <source>
        <strain evidence="15 16">HHB13444</strain>
    </source>
</reference>
<dbReference type="FunFam" id="1.10.390.10:FF:000006">
    <property type="entry name" value="Puromycin-sensitive aminopeptidase"/>
    <property type="match status" value="1"/>
</dbReference>
<evidence type="ECO:0000256" key="6">
    <source>
        <dbReference type="ARBA" id="ARBA00022833"/>
    </source>
</evidence>
<evidence type="ECO:0000259" key="12">
    <source>
        <dbReference type="Pfam" id="PF01433"/>
    </source>
</evidence>
<evidence type="ECO:0000256" key="1">
    <source>
        <dbReference type="ARBA" id="ARBA00010136"/>
    </source>
</evidence>
<dbReference type="EC" id="3.4.11.-" evidence="11"/>